<dbReference type="GO" id="GO:0016747">
    <property type="term" value="F:acyltransferase activity, transferring groups other than amino-acyl groups"/>
    <property type="evidence" value="ECO:0007669"/>
    <property type="project" value="InterPro"/>
</dbReference>
<feature type="transmembrane region" description="Helical" evidence="1">
    <location>
        <begin position="234"/>
        <end position="251"/>
    </location>
</feature>
<evidence type="ECO:0000313" key="3">
    <source>
        <dbReference type="EMBL" id="TWF52248.1"/>
    </source>
</evidence>
<feature type="transmembrane region" description="Helical" evidence="1">
    <location>
        <begin position="291"/>
        <end position="314"/>
    </location>
</feature>
<dbReference type="InterPro" id="IPR002656">
    <property type="entry name" value="Acyl_transf_3_dom"/>
</dbReference>
<name>A0A561QPE1_9HYPH</name>
<feature type="transmembrane region" description="Helical" evidence="1">
    <location>
        <begin position="72"/>
        <end position="95"/>
    </location>
</feature>
<dbReference type="RefSeq" id="WP_145639897.1">
    <property type="nucleotide sequence ID" value="NZ_VIWP01000005.1"/>
</dbReference>
<sequence>MPTLYSIQYLRALAALAVVVFHAGERSGVHFQIGAAGVDVFFVVSGFIMVAISDNRPTSRPLSPSGFLWNRLLRIAPSYWLATLAMIIGAVIGLFPNLKLEFGHTLASFLFFPMPSPSTGDLWPVLVQGWTLNYEIFFYLVFALTLLAPSRLRLPLLATIFGLLVVAGGTMLQPEDRILAFYMAPVILEFVAGAALAKAWRNGYLPPAPVGMVMVVIGLAGFAAIQILKLDFDALTCGPLALILVTGALSVETRGKLPNMPALAYLGDASYSIYLWHTFAVSVVVKLGMSLHLPGAITLGLAFCAGTVIGIIAYEGIERPIQALIKGKRTALWRLPNRRLAR</sequence>
<evidence type="ECO:0000259" key="2">
    <source>
        <dbReference type="Pfam" id="PF01757"/>
    </source>
</evidence>
<dbReference type="Pfam" id="PF01757">
    <property type="entry name" value="Acyl_transf_3"/>
    <property type="match status" value="1"/>
</dbReference>
<dbReference type="PANTHER" id="PTHR23028:SF53">
    <property type="entry name" value="ACYL_TRANSF_3 DOMAIN-CONTAINING PROTEIN"/>
    <property type="match status" value="1"/>
</dbReference>
<organism evidence="3 4">
    <name type="scientific">Neorhizobium alkalisoli</name>
    <dbReference type="NCBI Taxonomy" id="528178"/>
    <lineage>
        <taxon>Bacteria</taxon>
        <taxon>Pseudomonadati</taxon>
        <taxon>Pseudomonadota</taxon>
        <taxon>Alphaproteobacteria</taxon>
        <taxon>Hyphomicrobiales</taxon>
        <taxon>Rhizobiaceae</taxon>
        <taxon>Rhizobium/Agrobacterium group</taxon>
        <taxon>Neorhizobium</taxon>
    </lineage>
</organism>
<accession>A0A561QPE1</accession>
<dbReference type="GO" id="GO:0016020">
    <property type="term" value="C:membrane"/>
    <property type="evidence" value="ECO:0007669"/>
    <property type="project" value="TreeGrafter"/>
</dbReference>
<feature type="transmembrane region" description="Helical" evidence="1">
    <location>
        <begin position="178"/>
        <end position="197"/>
    </location>
</feature>
<keyword evidence="1" id="KW-1133">Transmembrane helix</keyword>
<proteinExistence type="predicted"/>
<dbReference type="PANTHER" id="PTHR23028">
    <property type="entry name" value="ACETYLTRANSFERASE"/>
    <property type="match status" value="1"/>
</dbReference>
<dbReference type="AlphaFoldDB" id="A0A561QPE1"/>
<dbReference type="EMBL" id="VIWP01000005">
    <property type="protein sequence ID" value="TWF52248.1"/>
    <property type="molecule type" value="Genomic_DNA"/>
</dbReference>
<dbReference type="GO" id="GO:0009103">
    <property type="term" value="P:lipopolysaccharide biosynthetic process"/>
    <property type="evidence" value="ECO:0007669"/>
    <property type="project" value="TreeGrafter"/>
</dbReference>
<feature type="transmembrane region" description="Helical" evidence="1">
    <location>
        <begin position="33"/>
        <end position="52"/>
    </location>
</feature>
<reference evidence="3 4" key="1">
    <citation type="submission" date="2019-06" db="EMBL/GenBank/DDBJ databases">
        <title>Sorghum-associated microbial communities from plants grown in Nebraska, USA.</title>
        <authorList>
            <person name="Schachtman D."/>
        </authorList>
    </citation>
    <scope>NUCLEOTIDE SEQUENCE [LARGE SCALE GENOMIC DNA]</scope>
    <source>
        <strain evidence="3 4">1225</strain>
    </source>
</reference>
<evidence type="ECO:0000256" key="1">
    <source>
        <dbReference type="SAM" id="Phobius"/>
    </source>
</evidence>
<feature type="domain" description="Acyltransferase 3" evidence="2">
    <location>
        <begin position="5"/>
        <end position="313"/>
    </location>
</feature>
<keyword evidence="4" id="KW-1185">Reference proteome</keyword>
<evidence type="ECO:0000313" key="4">
    <source>
        <dbReference type="Proteomes" id="UP000320653"/>
    </source>
</evidence>
<feature type="transmembrane region" description="Helical" evidence="1">
    <location>
        <begin position="122"/>
        <end position="147"/>
    </location>
</feature>
<feature type="transmembrane region" description="Helical" evidence="1">
    <location>
        <begin position="263"/>
        <end position="285"/>
    </location>
</feature>
<keyword evidence="1" id="KW-0812">Transmembrane</keyword>
<protein>
    <submittedName>
        <fullName evidence="3">Exopolysaccharide production protein ExoZ</fullName>
    </submittedName>
</protein>
<comment type="caution">
    <text evidence="3">The sequence shown here is derived from an EMBL/GenBank/DDBJ whole genome shotgun (WGS) entry which is preliminary data.</text>
</comment>
<keyword evidence="1" id="KW-0472">Membrane</keyword>
<feature type="transmembrane region" description="Helical" evidence="1">
    <location>
        <begin position="154"/>
        <end position="172"/>
    </location>
</feature>
<feature type="transmembrane region" description="Helical" evidence="1">
    <location>
        <begin position="209"/>
        <end position="228"/>
    </location>
</feature>
<dbReference type="Proteomes" id="UP000320653">
    <property type="component" value="Unassembled WGS sequence"/>
</dbReference>
<dbReference type="InterPro" id="IPR050879">
    <property type="entry name" value="Acyltransferase_3"/>
</dbReference>
<dbReference type="OrthoDB" id="9767863at2"/>
<gene>
    <name evidence="3" type="ORF">FHW37_105347</name>
</gene>